<dbReference type="EMBL" id="BGPR01002136">
    <property type="protein sequence ID" value="GBM68347.1"/>
    <property type="molecule type" value="Genomic_DNA"/>
</dbReference>
<sequence>MHHTTEESQLALFRDYLDGEPLPYGPKPTAQTRCCEKQKSLPPVQRSELPCSSFRLHSLPPPHHHRLRLFDYFINIDRKLMGTE</sequence>
<proteinExistence type="predicted"/>
<comment type="caution">
    <text evidence="1">The sequence shown here is derived from an EMBL/GenBank/DDBJ whole genome shotgun (WGS) entry which is preliminary data.</text>
</comment>
<keyword evidence="2" id="KW-1185">Reference proteome</keyword>
<dbReference type="AlphaFoldDB" id="A0A4Y2HSE9"/>
<protein>
    <submittedName>
        <fullName evidence="1">Uncharacterized protein</fullName>
    </submittedName>
</protein>
<accession>A0A4Y2HSE9</accession>
<name>A0A4Y2HSE9_ARAVE</name>
<evidence type="ECO:0000313" key="1">
    <source>
        <dbReference type="EMBL" id="GBM68347.1"/>
    </source>
</evidence>
<organism evidence="1 2">
    <name type="scientific">Araneus ventricosus</name>
    <name type="common">Orbweaver spider</name>
    <name type="synonym">Epeira ventricosa</name>
    <dbReference type="NCBI Taxonomy" id="182803"/>
    <lineage>
        <taxon>Eukaryota</taxon>
        <taxon>Metazoa</taxon>
        <taxon>Ecdysozoa</taxon>
        <taxon>Arthropoda</taxon>
        <taxon>Chelicerata</taxon>
        <taxon>Arachnida</taxon>
        <taxon>Araneae</taxon>
        <taxon>Araneomorphae</taxon>
        <taxon>Entelegynae</taxon>
        <taxon>Araneoidea</taxon>
        <taxon>Araneidae</taxon>
        <taxon>Araneus</taxon>
    </lineage>
</organism>
<gene>
    <name evidence="1" type="ORF">AVEN_20702_1</name>
</gene>
<evidence type="ECO:0000313" key="2">
    <source>
        <dbReference type="Proteomes" id="UP000499080"/>
    </source>
</evidence>
<dbReference type="Proteomes" id="UP000499080">
    <property type="component" value="Unassembled WGS sequence"/>
</dbReference>
<reference evidence="1 2" key="1">
    <citation type="journal article" date="2019" name="Sci. Rep.">
        <title>Orb-weaving spider Araneus ventricosus genome elucidates the spidroin gene catalogue.</title>
        <authorList>
            <person name="Kono N."/>
            <person name="Nakamura H."/>
            <person name="Ohtoshi R."/>
            <person name="Moran D.A.P."/>
            <person name="Shinohara A."/>
            <person name="Yoshida Y."/>
            <person name="Fujiwara M."/>
            <person name="Mori M."/>
            <person name="Tomita M."/>
            <person name="Arakawa K."/>
        </authorList>
    </citation>
    <scope>NUCLEOTIDE SEQUENCE [LARGE SCALE GENOMIC DNA]</scope>
</reference>